<evidence type="ECO:0000256" key="2">
    <source>
        <dbReference type="PROSITE-ProRule" id="PRU00335"/>
    </source>
</evidence>
<dbReference type="InterPro" id="IPR050624">
    <property type="entry name" value="HTH-type_Tx_Regulator"/>
</dbReference>
<feature type="domain" description="HTH tetR-type" evidence="3">
    <location>
        <begin position="4"/>
        <end position="64"/>
    </location>
</feature>
<dbReference type="EMBL" id="CP096649">
    <property type="protein sequence ID" value="UQK58772.1"/>
    <property type="molecule type" value="Genomic_DNA"/>
</dbReference>
<accession>A0A9E7DJ57</accession>
<evidence type="ECO:0000256" key="1">
    <source>
        <dbReference type="ARBA" id="ARBA00023125"/>
    </source>
</evidence>
<dbReference type="Pfam" id="PF14278">
    <property type="entry name" value="TetR_C_8"/>
    <property type="match status" value="1"/>
</dbReference>
<dbReference type="Proteomes" id="UP000831151">
    <property type="component" value="Chromosome"/>
</dbReference>
<dbReference type="InterPro" id="IPR039532">
    <property type="entry name" value="TetR_C_Firmicutes"/>
</dbReference>
<keyword evidence="1 2" id="KW-0238">DNA-binding</keyword>
<organism evidence="4 5">
    <name type="scientific">Fenollaria massiliensis</name>
    <dbReference type="NCBI Taxonomy" id="938288"/>
    <lineage>
        <taxon>Bacteria</taxon>
        <taxon>Bacillati</taxon>
        <taxon>Bacillota</taxon>
        <taxon>Clostridia</taxon>
        <taxon>Eubacteriales</taxon>
        <taxon>Fenollaria</taxon>
    </lineage>
</organism>
<name>A0A9E7DJ57_9FIRM</name>
<dbReference type="PANTHER" id="PTHR43479:SF7">
    <property type="entry name" value="TETR-FAMILY TRANSCRIPTIONAL REGULATOR"/>
    <property type="match status" value="1"/>
</dbReference>
<dbReference type="InterPro" id="IPR001647">
    <property type="entry name" value="HTH_TetR"/>
</dbReference>
<sequence>MAKQYTKNLIKREFLLLVEEKSLKNITIAELADRCEINRNTFYYHYEDIYMLIKEILNDELAKIDEEFNYTNSWENSLLQAVSFILNNKKATLNIFKSIDKVELDNYLFKVCESVMSKYVENEVKTKNINAKDADKELIINFYRAALVGLLDKWIQDGMKESPEYIITRIGSLFDGNIERSLRISENLDK</sequence>
<dbReference type="GO" id="GO:0003677">
    <property type="term" value="F:DNA binding"/>
    <property type="evidence" value="ECO:0007669"/>
    <property type="project" value="UniProtKB-UniRule"/>
</dbReference>
<gene>
    <name evidence="4" type="ORF">M1R53_05920</name>
</gene>
<dbReference type="RefSeq" id="WP_249242347.1">
    <property type="nucleotide sequence ID" value="NZ_CP096649.1"/>
</dbReference>
<evidence type="ECO:0000313" key="4">
    <source>
        <dbReference type="EMBL" id="UQK58772.1"/>
    </source>
</evidence>
<dbReference type="InterPro" id="IPR009057">
    <property type="entry name" value="Homeodomain-like_sf"/>
</dbReference>
<dbReference type="Gene3D" id="1.10.357.10">
    <property type="entry name" value="Tetracycline Repressor, domain 2"/>
    <property type="match status" value="1"/>
</dbReference>
<dbReference type="KEGG" id="fms:M1R53_05920"/>
<evidence type="ECO:0000313" key="5">
    <source>
        <dbReference type="Proteomes" id="UP000831151"/>
    </source>
</evidence>
<reference evidence="4" key="1">
    <citation type="submission" date="2022-04" db="EMBL/GenBank/DDBJ databases">
        <title>Complete genome sequences of Ezakiella coagulans and Fenollaria massiliensis.</title>
        <authorList>
            <person name="France M.T."/>
            <person name="Clifford J."/>
            <person name="Narina S."/>
            <person name="Rutt L."/>
            <person name="Ravel J."/>
        </authorList>
    </citation>
    <scope>NUCLEOTIDE SEQUENCE</scope>
    <source>
        <strain evidence="4">C0061C2</strain>
    </source>
</reference>
<dbReference type="PROSITE" id="PS50977">
    <property type="entry name" value="HTH_TETR_2"/>
    <property type="match status" value="1"/>
</dbReference>
<keyword evidence="5" id="KW-1185">Reference proteome</keyword>
<dbReference type="SUPFAM" id="SSF46689">
    <property type="entry name" value="Homeodomain-like"/>
    <property type="match status" value="1"/>
</dbReference>
<dbReference type="PANTHER" id="PTHR43479">
    <property type="entry name" value="ACREF/ENVCD OPERON REPRESSOR-RELATED"/>
    <property type="match status" value="1"/>
</dbReference>
<proteinExistence type="predicted"/>
<dbReference type="AlphaFoldDB" id="A0A9E7DJ57"/>
<evidence type="ECO:0000259" key="3">
    <source>
        <dbReference type="PROSITE" id="PS50977"/>
    </source>
</evidence>
<protein>
    <submittedName>
        <fullName evidence="4">TetR/AcrR family transcriptional regulator</fullName>
    </submittedName>
</protein>
<feature type="DNA-binding region" description="H-T-H motif" evidence="2">
    <location>
        <begin position="27"/>
        <end position="46"/>
    </location>
</feature>